<evidence type="ECO:0000259" key="1">
    <source>
        <dbReference type="SMART" id="SM01008"/>
    </source>
</evidence>
<evidence type="ECO:0000313" key="3">
    <source>
        <dbReference type="Proteomes" id="UP000658305"/>
    </source>
</evidence>
<keyword evidence="3" id="KW-1185">Reference proteome</keyword>
<feature type="domain" description="Aldehyde oxidase/xanthine dehydrogenase a/b hammerhead" evidence="1">
    <location>
        <begin position="26"/>
        <end position="108"/>
    </location>
</feature>
<comment type="caution">
    <text evidence="2">The sequence shown here is derived from an EMBL/GenBank/DDBJ whole genome shotgun (WGS) entry which is preliminary data.</text>
</comment>
<accession>A0ABQ3FSU0</accession>
<dbReference type="Gene3D" id="3.90.1170.50">
    <property type="entry name" value="Aldehyde oxidase/xanthine dehydrogenase, a/b hammerhead"/>
    <property type="match status" value="1"/>
</dbReference>
<proteinExistence type="predicted"/>
<sequence>MVLKTPEAFRLIGRPVPRLDSAEKCDGSFVYAIDFVLPGMKVAVLARPEVFGASVAGFDDSAARAVPGVHDIFEIPLVRGSAVAVVADGFWTATRARYLLEVTWDMSGVERVDSAELSERYLQLVRSPGKPWLDQGETSAFDRSAADSRIEAEFEFPYLAHGQMEPLGDHDPQ</sequence>
<dbReference type="PANTHER" id="PTHR47495:SF2">
    <property type="entry name" value="ALDEHYDE DEHYDROGENASE"/>
    <property type="match status" value="1"/>
</dbReference>
<dbReference type="InterPro" id="IPR036856">
    <property type="entry name" value="Ald_Oxase/Xan_DH_a/b_sf"/>
</dbReference>
<dbReference type="PANTHER" id="PTHR47495">
    <property type="entry name" value="ALDEHYDE DEHYDROGENASE"/>
    <property type="match status" value="1"/>
</dbReference>
<dbReference type="InterPro" id="IPR052516">
    <property type="entry name" value="N-heterocyclic_Hydroxylase"/>
</dbReference>
<gene>
    <name evidence="2" type="ORF">GCM10007291_46650</name>
</gene>
<reference evidence="3" key="1">
    <citation type="journal article" date="2019" name="Int. J. Syst. Evol. Microbiol.">
        <title>The Global Catalogue of Microorganisms (GCM) 10K type strain sequencing project: providing services to taxonomists for standard genome sequencing and annotation.</title>
        <authorList>
            <consortium name="The Broad Institute Genomics Platform"/>
            <consortium name="The Broad Institute Genome Sequencing Center for Infectious Disease"/>
            <person name="Wu L."/>
            <person name="Ma J."/>
        </authorList>
    </citation>
    <scope>NUCLEOTIDE SEQUENCE [LARGE SCALE GENOMIC DNA]</scope>
    <source>
        <strain evidence="3">KCTC 23298</strain>
    </source>
</reference>
<protein>
    <recommendedName>
        <fullName evidence="1">Aldehyde oxidase/xanthine dehydrogenase a/b hammerhead domain-containing protein</fullName>
    </recommendedName>
</protein>
<name>A0ABQ3FSU0_9RHOB</name>
<dbReference type="SUPFAM" id="SSF54665">
    <property type="entry name" value="CO dehydrogenase molybdoprotein N-domain-like"/>
    <property type="match status" value="1"/>
</dbReference>
<organism evidence="2 3">
    <name type="scientific">Gemmobacter nanjingensis</name>
    <dbReference type="NCBI Taxonomy" id="488454"/>
    <lineage>
        <taxon>Bacteria</taxon>
        <taxon>Pseudomonadati</taxon>
        <taxon>Pseudomonadota</taxon>
        <taxon>Alphaproteobacteria</taxon>
        <taxon>Rhodobacterales</taxon>
        <taxon>Paracoccaceae</taxon>
        <taxon>Gemmobacter</taxon>
    </lineage>
</organism>
<dbReference type="Proteomes" id="UP000658305">
    <property type="component" value="Unassembled WGS sequence"/>
</dbReference>
<dbReference type="EMBL" id="BMYI01000029">
    <property type="protein sequence ID" value="GHC39596.1"/>
    <property type="molecule type" value="Genomic_DNA"/>
</dbReference>
<evidence type="ECO:0000313" key="2">
    <source>
        <dbReference type="EMBL" id="GHC39596.1"/>
    </source>
</evidence>
<dbReference type="SMART" id="SM01008">
    <property type="entry name" value="Ald_Xan_dh_C"/>
    <property type="match status" value="1"/>
</dbReference>
<dbReference type="InterPro" id="IPR000674">
    <property type="entry name" value="Ald_Oxase/Xan_DH_a/b"/>
</dbReference>